<dbReference type="EMBL" id="GBRH01203326">
    <property type="protein sequence ID" value="JAD94569.1"/>
    <property type="molecule type" value="Transcribed_RNA"/>
</dbReference>
<proteinExistence type="predicted"/>
<name>A0A0A9E1A6_ARUDO</name>
<accession>A0A0A9E1A6</accession>
<organism evidence="1">
    <name type="scientific">Arundo donax</name>
    <name type="common">Giant reed</name>
    <name type="synonym">Donax arundinaceus</name>
    <dbReference type="NCBI Taxonomy" id="35708"/>
    <lineage>
        <taxon>Eukaryota</taxon>
        <taxon>Viridiplantae</taxon>
        <taxon>Streptophyta</taxon>
        <taxon>Embryophyta</taxon>
        <taxon>Tracheophyta</taxon>
        <taxon>Spermatophyta</taxon>
        <taxon>Magnoliopsida</taxon>
        <taxon>Liliopsida</taxon>
        <taxon>Poales</taxon>
        <taxon>Poaceae</taxon>
        <taxon>PACMAD clade</taxon>
        <taxon>Arundinoideae</taxon>
        <taxon>Arundineae</taxon>
        <taxon>Arundo</taxon>
    </lineage>
</organism>
<protein>
    <submittedName>
        <fullName evidence="1">Cncr1</fullName>
    </submittedName>
</protein>
<evidence type="ECO:0000313" key="1">
    <source>
        <dbReference type="EMBL" id="JAD94569.1"/>
    </source>
</evidence>
<dbReference type="AlphaFoldDB" id="A0A0A9E1A6"/>
<reference evidence="1" key="1">
    <citation type="submission" date="2014-09" db="EMBL/GenBank/DDBJ databases">
        <authorList>
            <person name="Magalhaes I.L.F."/>
            <person name="Oliveira U."/>
            <person name="Santos F.R."/>
            <person name="Vidigal T.H.D.A."/>
            <person name="Brescovit A.D."/>
            <person name="Santos A.J."/>
        </authorList>
    </citation>
    <scope>NUCLEOTIDE SEQUENCE</scope>
    <source>
        <tissue evidence="1">Shoot tissue taken approximately 20 cm above the soil surface</tissue>
    </source>
</reference>
<sequence length="29" mass="2970">MCAMLAFTVGCSSGPTTSTGFTTTRSTPR</sequence>
<reference evidence="1" key="2">
    <citation type="journal article" date="2015" name="Data Brief">
        <title>Shoot transcriptome of the giant reed, Arundo donax.</title>
        <authorList>
            <person name="Barrero R.A."/>
            <person name="Guerrero F.D."/>
            <person name="Moolhuijzen P."/>
            <person name="Goolsby J.A."/>
            <person name="Tidwell J."/>
            <person name="Bellgard S.E."/>
            <person name="Bellgard M.I."/>
        </authorList>
    </citation>
    <scope>NUCLEOTIDE SEQUENCE</scope>
    <source>
        <tissue evidence="1">Shoot tissue taken approximately 20 cm above the soil surface</tissue>
    </source>
</reference>